<accession>A0A5N6LLI9</accession>
<keyword evidence="3" id="KW-1185">Reference proteome</keyword>
<keyword evidence="1" id="KW-0472">Membrane</keyword>
<dbReference type="AlphaFoldDB" id="A0A5N6LLI9"/>
<evidence type="ECO:0000313" key="3">
    <source>
        <dbReference type="Proteomes" id="UP000326396"/>
    </source>
</evidence>
<proteinExistence type="predicted"/>
<evidence type="ECO:0000313" key="2">
    <source>
        <dbReference type="EMBL" id="KAD2393056.1"/>
    </source>
</evidence>
<organism evidence="2 3">
    <name type="scientific">Mikania micrantha</name>
    <name type="common">bitter vine</name>
    <dbReference type="NCBI Taxonomy" id="192012"/>
    <lineage>
        <taxon>Eukaryota</taxon>
        <taxon>Viridiplantae</taxon>
        <taxon>Streptophyta</taxon>
        <taxon>Embryophyta</taxon>
        <taxon>Tracheophyta</taxon>
        <taxon>Spermatophyta</taxon>
        <taxon>Magnoliopsida</taxon>
        <taxon>eudicotyledons</taxon>
        <taxon>Gunneridae</taxon>
        <taxon>Pentapetalae</taxon>
        <taxon>asterids</taxon>
        <taxon>campanulids</taxon>
        <taxon>Asterales</taxon>
        <taxon>Asteraceae</taxon>
        <taxon>Asteroideae</taxon>
        <taxon>Heliantheae alliance</taxon>
        <taxon>Eupatorieae</taxon>
        <taxon>Mikania</taxon>
    </lineage>
</organism>
<feature type="transmembrane region" description="Helical" evidence="1">
    <location>
        <begin position="99"/>
        <end position="120"/>
    </location>
</feature>
<evidence type="ECO:0000256" key="1">
    <source>
        <dbReference type="SAM" id="Phobius"/>
    </source>
</evidence>
<comment type="caution">
    <text evidence="2">The sequence shown here is derived from an EMBL/GenBank/DDBJ whole genome shotgun (WGS) entry which is preliminary data.</text>
</comment>
<dbReference type="Proteomes" id="UP000326396">
    <property type="component" value="Linkage Group LG9"/>
</dbReference>
<reference evidence="2 3" key="1">
    <citation type="submission" date="2019-05" db="EMBL/GenBank/DDBJ databases">
        <title>Mikania micrantha, genome provides insights into the molecular mechanism of rapid growth.</title>
        <authorList>
            <person name="Liu B."/>
        </authorList>
    </citation>
    <scope>NUCLEOTIDE SEQUENCE [LARGE SCALE GENOMIC DNA]</scope>
    <source>
        <strain evidence="2">NLD-2019</strain>
        <tissue evidence="2">Leaf</tissue>
    </source>
</reference>
<gene>
    <name evidence="2" type="ORF">E3N88_40033</name>
</gene>
<sequence length="141" mass="16109">MCSVAISWWEVDTEVAPETERGREAQPRVQERKNFGKMGNTGIAIGITKGLKKKLGKIEMGNRKRQRRMGSWGQSVRLDRKLMFDRKFEKSIYSVDSRLAVTLQSCIFICIIVFVVRGLTDMAIRDFVGLPAWRLQVVTAD</sequence>
<name>A0A5N6LLI9_9ASTR</name>
<dbReference type="EMBL" id="SZYD01000019">
    <property type="protein sequence ID" value="KAD2393056.1"/>
    <property type="molecule type" value="Genomic_DNA"/>
</dbReference>
<keyword evidence="1" id="KW-0812">Transmembrane</keyword>
<protein>
    <submittedName>
        <fullName evidence="2">Uncharacterized protein</fullName>
    </submittedName>
</protein>
<keyword evidence="1" id="KW-1133">Transmembrane helix</keyword>